<dbReference type="AlphaFoldDB" id="C1NAG7"/>
<keyword evidence="1" id="KW-0472">Membrane</keyword>
<dbReference type="KEGG" id="mpp:MICPUCDRAFT_54898"/>
<evidence type="ECO:0000313" key="3">
    <source>
        <dbReference type="Proteomes" id="UP000001876"/>
    </source>
</evidence>
<reference evidence="2 3" key="1">
    <citation type="journal article" date="2009" name="Science">
        <title>Green evolution and dynamic adaptations revealed by genomes of the marine picoeukaryotes Micromonas.</title>
        <authorList>
            <person name="Worden A.Z."/>
            <person name="Lee J.H."/>
            <person name="Mock T."/>
            <person name="Rouze P."/>
            <person name="Simmons M.P."/>
            <person name="Aerts A.L."/>
            <person name="Allen A.E."/>
            <person name="Cuvelier M.L."/>
            <person name="Derelle E."/>
            <person name="Everett M.V."/>
            <person name="Foulon E."/>
            <person name="Grimwood J."/>
            <person name="Gundlach H."/>
            <person name="Henrissat B."/>
            <person name="Napoli C."/>
            <person name="McDonald S.M."/>
            <person name="Parker M.S."/>
            <person name="Rombauts S."/>
            <person name="Salamov A."/>
            <person name="Von Dassow P."/>
            <person name="Badger J.H."/>
            <person name="Coutinho P.M."/>
            <person name="Demir E."/>
            <person name="Dubchak I."/>
            <person name="Gentemann C."/>
            <person name="Eikrem W."/>
            <person name="Gready J.E."/>
            <person name="John U."/>
            <person name="Lanier W."/>
            <person name="Lindquist E.A."/>
            <person name="Lucas S."/>
            <person name="Mayer K.F."/>
            <person name="Moreau H."/>
            <person name="Not F."/>
            <person name="Otillar R."/>
            <person name="Panaud O."/>
            <person name="Pangilinan J."/>
            <person name="Paulsen I."/>
            <person name="Piegu B."/>
            <person name="Poliakov A."/>
            <person name="Robbens S."/>
            <person name="Schmutz J."/>
            <person name="Toulza E."/>
            <person name="Wyss T."/>
            <person name="Zelensky A."/>
            <person name="Zhou K."/>
            <person name="Armbrust E.V."/>
            <person name="Bhattacharya D."/>
            <person name="Goodenough U.W."/>
            <person name="Van de Peer Y."/>
            <person name="Grigoriev I.V."/>
        </authorList>
    </citation>
    <scope>NUCLEOTIDE SEQUENCE [LARGE SCALE GENOMIC DNA]</scope>
    <source>
        <strain evidence="2 3">CCMP1545</strain>
    </source>
</reference>
<dbReference type="RefSeq" id="XP_003064957.1">
    <property type="nucleotide sequence ID" value="XM_003064911.1"/>
</dbReference>
<protein>
    <submittedName>
        <fullName evidence="2">Predicted protein</fullName>
    </submittedName>
</protein>
<keyword evidence="3" id="KW-1185">Reference proteome</keyword>
<keyword evidence="1" id="KW-1133">Transmembrane helix</keyword>
<dbReference type="EMBL" id="GG663753">
    <property type="protein sequence ID" value="EEH50937.1"/>
    <property type="molecule type" value="Genomic_DNA"/>
</dbReference>
<dbReference type="Gene3D" id="3.40.50.150">
    <property type="entry name" value="Vaccinia Virus protein VP39"/>
    <property type="match status" value="1"/>
</dbReference>
<sequence length="703" mass="80591">MNLSSRCSRRNSNEKLLFLLVASLVALFLVRWFRLDNDNELRELVATVTDDISASEKFIPCNGLAPNFASASYGVDRWSCSEPIVNVGYEQWSSVRNLKRFERYLTLGTYESQDFTHSGPGRYPLPPLSRFHTLSYAFADFERREGKVVVEVGTSRSFQHGSAPGCNLDDPKWWHPDNPEDWDWGAGHFTHLACTSLSKYLRKGHMFTVDLLEAHIVRSKIMTTECAQYTSYVAKSSLDFFKEYDTRKYGQIDLLYLDTGDMTPVEVTAELHLEEAKYVVERQLVKPGGLILIDDVRNLAPKQYGEPPGDTYGKAKYSIDYFLEHGFSLVKSEYQVILRNTVDDMVAAFHSKPISWTPRLKLFHISFHLGCINEIEFVGSQLNIEVDSLLWDGAGDGNDKYNINHRRAAKYWDLLKERALQADVVLTSDTTPLARIFLQNGYPGKLLIWISNRFDYAHAPPAVQVSEEESERYAGEHPEEFPTREYYNLIRKAALSSKTAIVCYTAFEHIYARTVRNVEVGRQVIRPSGHGYLHSLVVKKDGGGKVPLTVDKSTTFFIPPYHNDERTPTKCATLGIRCYRGRYAGPLDVKGFKGIIHVPYAWSNFALFEMIAQGTPYFIPSKKLLLAEEEIFWSPPFDKENLDASEWYDPTLAHVFIYFDSWEALPDVIERTDFGKQIQVLQEFSEKHKREVVERWKTVLMKL</sequence>
<evidence type="ECO:0000313" key="2">
    <source>
        <dbReference type="EMBL" id="EEH50937.1"/>
    </source>
</evidence>
<accession>C1NAG7</accession>
<keyword evidence="1" id="KW-0812">Transmembrane</keyword>
<feature type="transmembrane region" description="Helical" evidence="1">
    <location>
        <begin position="16"/>
        <end position="33"/>
    </location>
</feature>
<organism evidence="3">
    <name type="scientific">Micromonas pusilla (strain CCMP1545)</name>
    <name type="common">Picoplanktonic green alga</name>
    <dbReference type="NCBI Taxonomy" id="564608"/>
    <lineage>
        <taxon>Eukaryota</taxon>
        <taxon>Viridiplantae</taxon>
        <taxon>Chlorophyta</taxon>
        <taxon>Mamiellophyceae</taxon>
        <taxon>Mamiellales</taxon>
        <taxon>Mamiellaceae</taxon>
        <taxon>Micromonas</taxon>
    </lineage>
</organism>
<dbReference type="InterPro" id="IPR029063">
    <property type="entry name" value="SAM-dependent_MTases_sf"/>
</dbReference>
<dbReference type="GeneID" id="9690398"/>
<dbReference type="OrthoDB" id="543916at2759"/>
<dbReference type="Proteomes" id="UP000001876">
    <property type="component" value="Unassembled WGS sequence"/>
</dbReference>
<gene>
    <name evidence="2" type="ORF">MICPUCDRAFT_54898</name>
</gene>
<name>C1NAG7_MICPC</name>
<evidence type="ECO:0000256" key="1">
    <source>
        <dbReference type="SAM" id="Phobius"/>
    </source>
</evidence>
<proteinExistence type="predicted"/>